<evidence type="ECO:0000313" key="3">
    <source>
        <dbReference type="Proteomes" id="UP001326613"/>
    </source>
</evidence>
<gene>
    <name evidence="2" type="ORF">Trichorick_00029</name>
</gene>
<proteinExistence type="predicted"/>
<evidence type="ECO:0000313" key="2">
    <source>
        <dbReference type="EMBL" id="WPY00159.1"/>
    </source>
</evidence>
<feature type="region of interest" description="Disordered" evidence="1">
    <location>
        <begin position="1"/>
        <end position="39"/>
    </location>
</feature>
<accession>A0ABZ0UTG2</accession>
<dbReference type="EMBL" id="CP112932">
    <property type="protein sequence ID" value="WPY00159.1"/>
    <property type="molecule type" value="Genomic_DNA"/>
</dbReference>
<protein>
    <submittedName>
        <fullName evidence="2">Uncharacterized protein</fullName>
    </submittedName>
</protein>
<name>A0ABZ0UTG2_9RICK</name>
<evidence type="ECO:0000256" key="1">
    <source>
        <dbReference type="SAM" id="MobiDB-lite"/>
    </source>
</evidence>
<keyword evidence="3" id="KW-1185">Reference proteome</keyword>
<sequence>MKNITEISEPISPKHQSLANELKSTDTDDKQQLSLQQYQQRPEIAPQPQLAMTQVVMMGAATLELGTYLTNTSITAAAT</sequence>
<organism evidence="2 3">
    <name type="scientific">Candidatus Trichorickettsia mobilis</name>
    <dbReference type="NCBI Taxonomy" id="1346319"/>
    <lineage>
        <taxon>Bacteria</taxon>
        <taxon>Pseudomonadati</taxon>
        <taxon>Pseudomonadota</taxon>
        <taxon>Alphaproteobacteria</taxon>
        <taxon>Rickettsiales</taxon>
        <taxon>Rickettsiaceae</taxon>
        <taxon>Rickettsieae</taxon>
        <taxon>Candidatus Trichorickettsia</taxon>
    </lineage>
</organism>
<dbReference type="RefSeq" id="WP_323738257.1">
    <property type="nucleotide sequence ID" value="NZ_CP112932.1"/>
</dbReference>
<reference evidence="2 3" key="1">
    <citation type="submission" date="2022-10" db="EMBL/GenBank/DDBJ databases">
        <title>Host association and intracellularity evolved multiple times independently in the Rickettsiales.</title>
        <authorList>
            <person name="Castelli M."/>
            <person name="Nardi T."/>
            <person name="Gammuto L."/>
            <person name="Bellinzona G."/>
            <person name="Sabaneyeva E."/>
            <person name="Potekhin A."/>
            <person name="Serra V."/>
            <person name="Petroni G."/>
            <person name="Sassera D."/>
        </authorList>
    </citation>
    <scope>NUCLEOTIDE SEQUENCE [LARGE SCALE GENOMIC DNA]</scope>
    <source>
        <strain evidence="2 3">Kr 154-4</strain>
    </source>
</reference>
<dbReference type="Proteomes" id="UP001326613">
    <property type="component" value="Chromosome"/>
</dbReference>